<protein>
    <recommendedName>
        <fullName evidence="8">TFIIS-type domain-containing protein</fullName>
    </recommendedName>
</protein>
<evidence type="ECO:0000256" key="4">
    <source>
        <dbReference type="SAM" id="MobiDB-lite"/>
    </source>
</evidence>
<keyword evidence="3" id="KW-0862">Zinc</keyword>
<evidence type="ECO:0008006" key="8">
    <source>
        <dbReference type="Google" id="ProtNLM"/>
    </source>
</evidence>
<feature type="domain" description="TFIIS central" evidence="6">
    <location>
        <begin position="260"/>
        <end position="389"/>
    </location>
</feature>
<feature type="compositionally biased region" description="Acidic residues" evidence="4">
    <location>
        <begin position="169"/>
        <end position="197"/>
    </location>
</feature>
<dbReference type="InterPro" id="IPR001222">
    <property type="entry name" value="Znf_TFIIS"/>
</dbReference>
<evidence type="ECO:0000259" key="5">
    <source>
        <dbReference type="PROSITE" id="PS51133"/>
    </source>
</evidence>
<dbReference type="SUPFAM" id="SSF57783">
    <property type="entry name" value="Zinc beta-ribbon"/>
    <property type="match status" value="1"/>
</dbReference>
<feature type="region of interest" description="Disordered" evidence="4">
    <location>
        <begin position="149"/>
        <end position="197"/>
    </location>
</feature>
<feature type="compositionally biased region" description="Acidic residues" evidence="4">
    <location>
        <begin position="149"/>
        <end position="160"/>
    </location>
</feature>
<dbReference type="PROSITE" id="PS51133">
    <property type="entry name" value="ZF_TFIIS_2"/>
    <property type="match status" value="1"/>
</dbReference>
<dbReference type="GO" id="GO:0008270">
    <property type="term" value="F:zinc ion binding"/>
    <property type="evidence" value="ECO:0007669"/>
    <property type="project" value="UniProtKB-KW"/>
</dbReference>
<dbReference type="InterPro" id="IPR003618">
    <property type="entry name" value="TFIIS_cen_dom"/>
</dbReference>
<evidence type="ECO:0000313" key="7">
    <source>
        <dbReference type="EMBL" id="QHT24580.1"/>
    </source>
</evidence>
<dbReference type="SMART" id="SM00440">
    <property type="entry name" value="ZnF_C2C2"/>
    <property type="match status" value="1"/>
</dbReference>
<reference evidence="7" key="1">
    <citation type="journal article" date="2020" name="Nature">
        <title>Giant virus diversity and host interactions through global metagenomics.</title>
        <authorList>
            <person name="Schulz F."/>
            <person name="Roux S."/>
            <person name="Paez-Espino D."/>
            <person name="Jungbluth S."/>
            <person name="Walsh D.A."/>
            <person name="Denef V.J."/>
            <person name="McMahon K.D."/>
            <person name="Konstantinidis K.T."/>
            <person name="Eloe-Fadrosh E.A."/>
            <person name="Kyrpides N.C."/>
            <person name="Woyke T."/>
        </authorList>
    </citation>
    <scope>NUCLEOTIDE SEQUENCE</scope>
    <source>
        <strain evidence="7">GVMAG-M-3300023179-150</strain>
    </source>
</reference>
<name>A0A6C0E7N8_9ZZZZ</name>
<proteinExistence type="predicted"/>
<keyword evidence="2" id="KW-0863">Zinc-finger</keyword>
<dbReference type="CDD" id="cd13749">
    <property type="entry name" value="Zn-ribbon_TFIIS"/>
    <property type="match status" value="1"/>
</dbReference>
<dbReference type="PROSITE" id="PS00466">
    <property type="entry name" value="ZF_TFIIS_1"/>
    <property type="match status" value="1"/>
</dbReference>
<dbReference type="PROSITE" id="PS51321">
    <property type="entry name" value="TFIIS_CENTRAL"/>
    <property type="match status" value="1"/>
</dbReference>
<dbReference type="GO" id="GO:0006351">
    <property type="term" value="P:DNA-templated transcription"/>
    <property type="evidence" value="ECO:0007669"/>
    <property type="project" value="InterPro"/>
</dbReference>
<keyword evidence="1" id="KW-0479">Metal-binding</keyword>
<evidence type="ECO:0000256" key="2">
    <source>
        <dbReference type="ARBA" id="ARBA00022771"/>
    </source>
</evidence>
<evidence type="ECO:0000256" key="1">
    <source>
        <dbReference type="ARBA" id="ARBA00022723"/>
    </source>
</evidence>
<evidence type="ECO:0000256" key="3">
    <source>
        <dbReference type="ARBA" id="ARBA00022833"/>
    </source>
</evidence>
<dbReference type="EMBL" id="MN739746">
    <property type="protein sequence ID" value="QHT24580.1"/>
    <property type="molecule type" value="Genomic_DNA"/>
</dbReference>
<dbReference type="AlphaFoldDB" id="A0A6C0E7N8"/>
<dbReference type="Pfam" id="PF01096">
    <property type="entry name" value="Zn_ribbon_TFIIS"/>
    <property type="match status" value="1"/>
</dbReference>
<feature type="domain" description="TFIIS-type" evidence="5">
    <location>
        <begin position="390"/>
        <end position="430"/>
    </location>
</feature>
<sequence>MTELSYDAWIFLQDGTTTGLSLKPLPSNLRESPIEKLITYKSFIKLIPNTGQEFSDKSQFKLKLLSDWSVSGEYYQLYGWISGDTSKINMHNFLIDDYPDQDFYGDIILFKIDPLGHNCQPIIGDDLNNIDLAKKDDEYNDDDEQIEEEIINDDDDDEIEQQEKPIPDEINDGEEDEDEEDEEDEEYQYDDDAGGDEFEDEANLYQDYDDDDEFDLDDRTSKRKKKAQKIHHCCFSRLVSADILKAETTSSSSVENLSEKRQKIYFIFQELLFQKKKLTPNNIKLLLDLERGIYNWTIKNGQNTGFLCLWDDRLFSGLYERKAISIYQNFSPKFNNQALQRDLLNGKIDPYQVSFMSSDDLHPEHHLELREQLKKKEKVQFEKRKTIGSTQYKCGKCGQRDVSIATAQTRSADEGITLFVSCNNCPNEWKMGG</sequence>
<accession>A0A6C0E7N8</accession>
<evidence type="ECO:0000259" key="6">
    <source>
        <dbReference type="PROSITE" id="PS51321"/>
    </source>
</evidence>
<organism evidence="7">
    <name type="scientific">viral metagenome</name>
    <dbReference type="NCBI Taxonomy" id="1070528"/>
    <lineage>
        <taxon>unclassified sequences</taxon>
        <taxon>metagenomes</taxon>
        <taxon>organismal metagenomes</taxon>
    </lineage>
</organism>
<dbReference type="Pfam" id="PF07500">
    <property type="entry name" value="TFIIS_M"/>
    <property type="match status" value="1"/>
</dbReference>
<dbReference type="GO" id="GO:0003676">
    <property type="term" value="F:nucleic acid binding"/>
    <property type="evidence" value="ECO:0007669"/>
    <property type="project" value="InterPro"/>
</dbReference>
<dbReference type="Gene3D" id="2.20.25.10">
    <property type="match status" value="1"/>
</dbReference>